<evidence type="ECO:0000313" key="1">
    <source>
        <dbReference type="EMBL" id="KAF1967558.1"/>
    </source>
</evidence>
<reference evidence="1" key="1">
    <citation type="journal article" date="2020" name="Stud. Mycol.">
        <title>101 Dothideomycetes genomes: a test case for predicting lifestyles and emergence of pathogens.</title>
        <authorList>
            <person name="Haridas S."/>
            <person name="Albert R."/>
            <person name="Binder M."/>
            <person name="Bloem J."/>
            <person name="Labutti K."/>
            <person name="Salamov A."/>
            <person name="Andreopoulos B."/>
            <person name="Baker S."/>
            <person name="Barry K."/>
            <person name="Bills G."/>
            <person name="Bluhm B."/>
            <person name="Cannon C."/>
            <person name="Castanera R."/>
            <person name="Culley D."/>
            <person name="Daum C."/>
            <person name="Ezra D."/>
            <person name="Gonzalez J."/>
            <person name="Henrissat B."/>
            <person name="Kuo A."/>
            <person name="Liang C."/>
            <person name="Lipzen A."/>
            <person name="Lutzoni F."/>
            <person name="Magnuson J."/>
            <person name="Mondo S."/>
            <person name="Nolan M."/>
            <person name="Ohm R."/>
            <person name="Pangilinan J."/>
            <person name="Park H.-J."/>
            <person name="Ramirez L."/>
            <person name="Alfaro M."/>
            <person name="Sun H."/>
            <person name="Tritt A."/>
            <person name="Yoshinaga Y."/>
            <person name="Zwiers L.-H."/>
            <person name="Turgeon B."/>
            <person name="Goodwin S."/>
            <person name="Spatafora J."/>
            <person name="Crous P."/>
            <person name="Grigoriev I."/>
        </authorList>
    </citation>
    <scope>NUCLEOTIDE SEQUENCE</scope>
    <source>
        <strain evidence="1">CBS 107.79</strain>
    </source>
</reference>
<keyword evidence="2" id="KW-1185">Reference proteome</keyword>
<sequence length="173" mass="18987">MFSIGAQTLHCEKAGPVIHFVGIRVAMGVTKLFRGRVLLHSVAHPAVSPCGAILATHSRGSERRQRDGSRRLAQAIMRFATMLVHASGLAAWLNPLSPSVLPLSFYSSSSFLLSAIQSCCARSHSASWHAILYLYHLLLRPQLSLASDTSLHSNLFPRGYLLRATFRNLLLNI</sequence>
<proteinExistence type="predicted"/>
<dbReference type="AlphaFoldDB" id="A0A6A5US78"/>
<dbReference type="EMBL" id="ML976730">
    <property type="protein sequence ID" value="KAF1967558.1"/>
    <property type="molecule type" value="Genomic_DNA"/>
</dbReference>
<dbReference type="OrthoDB" id="10583809at2759"/>
<protein>
    <submittedName>
        <fullName evidence="1">Uncharacterized protein</fullName>
    </submittedName>
</protein>
<gene>
    <name evidence="1" type="ORF">BU23DRAFT_287179</name>
</gene>
<organism evidence="1 2">
    <name type="scientific">Bimuria novae-zelandiae CBS 107.79</name>
    <dbReference type="NCBI Taxonomy" id="1447943"/>
    <lineage>
        <taxon>Eukaryota</taxon>
        <taxon>Fungi</taxon>
        <taxon>Dikarya</taxon>
        <taxon>Ascomycota</taxon>
        <taxon>Pezizomycotina</taxon>
        <taxon>Dothideomycetes</taxon>
        <taxon>Pleosporomycetidae</taxon>
        <taxon>Pleosporales</taxon>
        <taxon>Massarineae</taxon>
        <taxon>Didymosphaeriaceae</taxon>
        <taxon>Bimuria</taxon>
    </lineage>
</organism>
<name>A0A6A5US78_9PLEO</name>
<dbReference type="Proteomes" id="UP000800036">
    <property type="component" value="Unassembled WGS sequence"/>
</dbReference>
<accession>A0A6A5US78</accession>
<evidence type="ECO:0000313" key="2">
    <source>
        <dbReference type="Proteomes" id="UP000800036"/>
    </source>
</evidence>